<dbReference type="InterPro" id="IPR005288">
    <property type="entry name" value="NadB"/>
</dbReference>
<accession>A0A379E8F3</accession>
<name>A0A379E8F3_9PORP</name>
<dbReference type="UniPathway" id="UPA00253">
    <property type="reaction ID" value="UER00326"/>
</dbReference>
<evidence type="ECO:0000256" key="11">
    <source>
        <dbReference type="PIRSR" id="PIRSR000171-1"/>
    </source>
</evidence>
<evidence type="ECO:0000313" key="16">
    <source>
        <dbReference type="EMBL" id="SUB88642.1"/>
    </source>
</evidence>
<feature type="domain" description="FAD-dependent oxidoreductase 2 FAD-binding" evidence="14">
    <location>
        <begin position="18"/>
        <end position="390"/>
    </location>
</feature>
<dbReference type="SUPFAM" id="SSF56425">
    <property type="entry name" value="Succinate dehydrogenase/fumarate reductase flavoprotein, catalytic domain"/>
    <property type="match status" value="1"/>
</dbReference>
<evidence type="ECO:0000256" key="4">
    <source>
        <dbReference type="ARBA" id="ARBA00012173"/>
    </source>
</evidence>
<dbReference type="EC" id="1.4.3.16" evidence="4 10"/>
<keyword evidence="8 12" id="KW-0560">Oxidoreductase</keyword>
<dbReference type="FunFam" id="3.90.700.10:FF:000002">
    <property type="entry name" value="L-aspartate oxidase"/>
    <property type="match status" value="1"/>
</dbReference>
<evidence type="ECO:0000259" key="15">
    <source>
        <dbReference type="Pfam" id="PF02910"/>
    </source>
</evidence>
<feature type="region of interest" description="Disordered" evidence="13">
    <location>
        <begin position="501"/>
        <end position="526"/>
    </location>
</feature>
<dbReference type="SUPFAM" id="SSF46977">
    <property type="entry name" value="Succinate dehydrogenase/fumarate reductase flavoprotein C-terminal domain"/>
    <property type="match status" value="1"/>
</dbReference>
<dbReference type="GO" id="GO:0034628">
    <property type="term" value="P:'de novo' NAD+ biosynthetic process from L-aspartate"/>
    <property type="evidence" value="ECO:0007669"/>
    <property type="project" value="TreeGrafter"/>
</dbReference>
<evidence type="ECO:0000256" key="3">
    <source>
        <dbReference type="ARBA" id="ARBA00008562"/>
    </source>
</evidence>
<sequence length="526" mass="58615">MPRTILQILSKEEMYQFDYIVVGGGLAGLYTAHRAALTGATVAIITKEDITDSNSYYAQGGIAAVTAEDDKPSNHFEDTIEAGRGLCDEEAVRILTEEAPHRIRELIALGMHFDVEAGGDLSLGLEGGHRHKRILHAGGDSTGRKVTEFMIEEVKRDKRIRLFTERQAVHLLVDDDGCYGVSVWNWSKDCEEVYCGKHIVMATGGSAAIYDRTTNPNVSIGDGIAICYHAGCKVRDLEFVQFHPTALYSEMGHSFLISEAVRGEGAHLLNSRGERFMPGVHELAELAPRDVVARQIFQEMQRLDDNFVYLSLAHLDKDIIRHRFPTITQHCKQLGLDFTDKIPVVPAAHYTVGGVVTDLYGRTTVPHLYAVGELASTGIMGANRLASNSLIECLVFGHRVVEDARVQVGHSLTSYAYNAHLPRPLSSGLYEKIKHDLAKTMMNYVGIVRDAPGLEKALHQIEEMRHLLDLSAASNLYSRFAAQLLDVGELVTRGAIQRKESRGGHYRRDYPEPREEYKRHLENRLK</sequence>
<dbReference type="Gene3D" id="1.20.58.100">
    <property type="entry name" value="Fumarate reductase/succinate dehydrogenase flavoprotein-like, C-terminal domain"/>
    <property type="match status" value="1"/>
</dbReference>
<dbReference type="GO" id="GO:0005737">
    <property type="term" value="C:cytoplasm"/>
    <property type="evidence" value="ECO:0007669"/>
    <property type="project" value="UniProtKB-SubCell"/>
</dbReference>
<dbReference type="Gene3D" id="3.50.50.60">
    <property type="entry name" value="FAD/NAD(P)-binding domain"/>
    <property type="match status" value="1"/>
</dbReference>
<dbReference type="GO" id="GO:0008734">
    <property type="term" value="F:L-aspartate oxidase activity"/>
    <property type="evidence" value="ECO:0007669"/>
    <property type="project" value="UniProtKB-UniRule"/>
</dbReference>
<evidence type="ECO:0000256" key="6">
    <source>
        <dbReference type="ARBA" id="ARBA00022642"/>
    </source>
</evidence>
<evidence type="ECO:0000256" key="8">
    <source>
        <dbReference type="ARBA" id="ARBA00023002"/>
    </source>
</evidence>
<dbReference type="Gene3D" id="3.90.700.10">
    <property type="entry name" value="Succinate dehydrogenase/fumarate reductase flavoprotein, catalytic domain"/>
    <property type="match status" value="1"/>
</dbReference>
<evidence type="ECO:0000256" key="5">
    <source>
        <dbReference type="ARBA" id="ARBA00022630"/>
    </source>
</evidence>
<comment type="catalytic activity">
    <reaction evidence="9">
        <text>L-aspartate + O2 = iminosuccinate + H2O2</text>
        <dbReference type="Rhea" id="RHEA:25876"/>
        <dbReference type="ChEBI" id="CHEBI:15379"/>
        <dbReference type="ChEBI" id="CHEBI:16240"/>
        <dbReference type="ChEBI" id="CHEBI:29991"/>
        <dbReference type="ChEBI" id="CHEBI:77875"/>
        <dbReference type="EC" id="1.4.3.16"/>
    </reaction>
    <physiologicalReaction direction="left-to-right" evidence="9">
        <dbReference type="Rhea" id="RHEA:25877"/>
    </physiologicalReaction>
</comment>
<dbReference type="EMBL" id="UGTF01000002">
    <property type="protein sequence ID" value="SUB88642.1"/>
    <property type="molecule type" value="Genomic_DNA"/>
</dbReference>
<evidence type="ECO:0000256" key="10">
    <source>
        <dbReference type="NCBIfam" id="TIGR00551"/>
    </source>
</evidence>
<comment type="subcellular location">
    <subcellularLocation>
        <location evidence="12">Cytoplasm</location>
    </subcellularLocation>
</comment>
<comment type="similarity">
    <text evidence="3 12">Belongs to the FAD-dependent oxidoreductase 2 family. NadB subfamily.</text>
</comment>
<dbReference type="SUPFAM" id="SSF51905">
    <property type="entry name" value="FAD/NAD(P)-binding domain"/>
    <property type="match status" value="1"/>
</dbReference>
<dbReference type="PRINTS" id="PR00368">
    <property type="entry name" value="FADPNR"/>
</dbReference>
<dbReference type="PRINTS" id="PR00411">
    <property type="entry name" value="PNDRDTASEI"/>
</dbReference>
<dbReference type="InterPro" id="IPR027477">
    <property type="entry name" value="Succ_DH/fumarate_Rdtase_cat_sf"/>
</dbReference>
<dbReference type="PIRSF" id="PIRSF000171">
    <property type="entry name" value="SDHA_APRA_LASPO"/>
    <property type="match status" value="1"/>
</dbReference>
<dbReference type="InterPro" id="IPR015939">
    <property type="entry name" value="Fum_Rdtase/Succ_DH_flav-like_C"/>
</dbReference>
<dbReference type="AlphaFoldDB" id="A0A379E8F3"/>
<dbReference type="InterPro" id="IPR036188">
    <property type="entry name" value="FAD/NAD-bd_sf"/>
</dbReference>
<dbReference type="Pfam" id="PF00890">
    <property type="entry name" value="FAD_binding_2"/>
    <property type="match status" value="1"/>
</dbReference>
<protein>
    <recommendedName>
        <fullName evidence="4 10">L-aspartate oxidase</fullName>
        <ecNumber evidence="4 10">1.4.3.16</ecNumber>
    </recommendedName>
</protein>
<proteinExistence type="inferred from homology"/>
<reference evidence="16 17" key="1">
    <citation type="submission" date="2018-06" db="EMBL/GenBank/DDBJ databases">
        <authorList>
            <consortium name="Pathogen Informatics"/>
            <person name="Doyle S."/>
        </authorList>
    </citation>
    <scope>NUCLEOTIDE SEQUENCE [LARGE SCALE GENOMIC DNA]</scope>
    <source>
        <strain evidence="16 17">NCTC11632</strain>
    </source>
</reference>
<gene>
    <name evidence="16" type="primary">nadB</name>
    <name evidence="16" type="ORF">NCTC11632_00714</name>
</gene>
<evidence type="ECO:0000256" key="2">
    <source>
        <dbReference type="ARBA" id="ARBA00004950"/>
    </source>
</evidence>
<evidence type="ECO:0000256" key="7">
    <source>
        <dbReference type="ARBA" id="ARBA00022827"/>
    </source>
</evidence>
<keyword evidence="6 12" id="KW-0662">Pyridine nucleotide biosynthesis</keyword>
<comment type="function">
    <text evidence="12">Catalyzes the oxidation of L-aspartate to iminoaspartate.</text>
</comment>
<feature type="domain" description="Fumarate reductase/succinate dehydrogenase flavoprotein-like C-terminal" evidence="15">
    <location>
        <begin position="435"/>
        <end position="515"/>
    </location>
</feature>
<dbReference type="InterPro" id="IPR037099">
    <property type="entry name" value="Fum_R/Succ_DH_flav-like_C_sf"/>
</dbReference>
<evidence type="ECO:0000259" key="14">
    <source>
        <dbReference type="Pfam" id="PF00890"/>
    </source>
</evidence>
<dbReference type="Pfam" id="PF02910">
    <property type="entry name" value="Succ_DH_flav_C"/>
    <property type="match status" value="1"/>
</dbReference>
<comment type="pathway">
    <text evidence="2 12">Cofactor biosynthesis; NAD(+) biosynthesis; iminoaspartate from L-aspartate (oxidase route): step 1/1.</text>
</comment>
<dbReference type="PANTHER" id="PTHR42716:SF2">
    <property type="entry name" value="L-ASPARTATE OXIDASE, CHLOROPLASTIC"/>
    <property type="match status" value="1"/>
</dbReference>
<keyword evidence="7 12" id="KW-0274">FAD</keyword>
<keyword evidence="5 12" id="KW-0285">Flavoprotein</keyword>
<evidence type="ECO:0000256" key="12">
    <source>
        <dbReference type="RuleBase" id="RU362049"/>
    </source>
</evidence>
<evidence type="ECO:0000256" key="1">
    <source>
        <dbReference type="ARBA" id="ARBA00001974"/>
    </source>
</evidence>
<dbReference type="NCBIfam" id="TIGR00551">
    <property type="entry name" value="nadB"/>
    <property type="match status" value="1"/>
</dbReference>
<dbReference type="InterPro" id="IPR003953">
    <property type="entry name" value="FAD-dep_OxRdtase_2_FAD-bd"/>
</dbReference>
<evidence type="ECO:0000256" key="9">
    <source>
        <dbReference type="ARBA" id="ARBA00048305"/>
    </source>
</evidence>
<dbReference type="Proteomes" id="UP000254156">
    <property type="component" value="Unassembled WGS sequence"/>
</dbReference>
<organism evidence="16 17">
    <name type="scientific">Porphyromonas macacae</name>
    <dbReference type="NCBI Taxonomy" id="28115"/>
    <lineage>
        <taxon>Bacteria</taxon>
        <taxon>Pseudomonadati</taxon>
        <taxon>Bacteroidota</taxon>
        <taxon>Bacteroidia</taxon>
        <taxon>Bacteroidales</taxon>
        <taxon>Porphyromonadaceae</taxon>
        <taxon>Porphyromonas</taxon>
    </lineage>
</organism>
<comment type="cofactor">
    <cofactor evidence="1 12">
        <name>FAD</name>
        <dbReference type="ChEBI" id="CHEBI:57692"/>
    </cofactor>
</comment>
<feature type="active site" description="Proton acceptor" evidence="11">
    <location>
        <position position="289"/>
    </location>
</feature>
<dbReference type="PANTHER" id="PTHR42716">
    <property type="entry name" value="L-ASPARTATE OXIDASE"/>
    <property type="match status" value="1"/>
</dbReference>
<evidence type="ECO:0000256" key="13">
    <source>
        <dbReference type="SAM" id="MobiDB-lite"/>
    </source>
</evidence>
<evidence type="ECO:0000313" key="17">
    <source>
        <dbReference type="Proteomes" id="UP000254156"/>
    </source>
</evidence>